<name>A0A6A5H1G9_CAERE</name>
<accession>A0A6A5H1G9</accession>
<dbReference type="AlphaFoldDB" id="A0A6A5H1G9"/>
<dbReference type="EMBL" id="WUAV01000003">
    <property type="protein sequence ID" value="KAF1760869.1"/>
    <property type="molecule type" value="Genomic_DNA"/>
</dbReference>
<proteinExistence type="predicted"/>
<dbReference type="KEGG" id="crq:GCK72_009120"/>
<gene>
    <name evidence="1" type="ORF">GCK72_009120</name>
</gene>
<dbReference type="Proteomes" id="UP000483820">
    <property type="component" value="Chromosome III"/>
</dbReference>
<dbReference type="CTD" id="78774840"/>
<dbReference type="GeneID" id="78774840"/>
<comment type="caution">
    <text evidence="1">The sequence shown here is derived from an EMBL/GenBank/DDBJ whole genome shotgun (WGS) entry which is preliminary data.</text>
</comment>
<sequence length="89" mass="9605">MIKKSKPTFKLLAAAAAAAVDEAVDEADVPDEAGAVVPAPAQYESSPVHPGYMLIYGCSEWTLGGEGGGCWEKVRDGREIWNGKRRLKW</sequence>
<protein>
    <submittedName>
        <fullName evidence="1">Uncharacterized protein</fullName>
    </submittedName>
</protein>
<dbReference type="RefSeq" id="XP_053586800.1">
    <property type="nucleotide sequence ID" value="XM_053727223.1"/>
</dbReference>
<reference evidence="1 2" key="1">
    <citation type="submission" date="2019-12" db="EMBL/GenBank/DDBJ databases">
        <title>Chromosome-level assembly of the Caenorhabditis remanei genome.</title>
        <authorList>
            <person name="Teterina A.A."/>
            <person name="Willis J.H."/>
            <person name="Phillips P.C."/>
        </authorList>
    </citation>
    <scope>NUCLEOTIDE SEQUENCE [LARGE SCALE GENOMIC DNA]</scope>
    <source>
        <strain evidence="1 2">PX506</strain>
        <tissue evidence="1">Whole organism</tissue>
    </source>
</reference>
<evidence type="ECO:0000313" key="2">
    <source>
        <dbReference type="Proteomes" id="UP000483820"/>
    </source>
</evidence>
<evidence type="ECO:0000313" key="1">
    <source>
        <dbReference type="EMBL" id="KAF1760869.1"/>
    </source>
</evidence>
<organism evidence="1 2">
    <name type="scientific">Caenorhabditis remanei</name>
    <name type="common">Caenorhabditis vulgaris</name>
    <dbReference type="NCBI Taxonomy" id="31234"/>
    <lineage>
        <taxon>Eukaryota</taxon>
        <taxon>Metazoa</taxon>
        <taxon>Ecdysozoa</taxon>
        <taxon>Nematoda</taxon>
        <taxon>Chromadorea</taxon>
        <taxon>Rhabditida</taxon>
        <taxon>Rhabditina</taxon>
        <taxon>Rhabditomorpha</taxon>
        <taxon>Rhabditoidea</taxon>
        <taxon>Rhabditidae</taxon>
        <taxon>Peloderinae</taxon>
        <taxon>Caenorhabditis</taxon>
    </lineage>
</organism>